<comment type="caution">
    <text evidence="1">The sequence shown here is derived from an EMBL/GenBank/DDBJ whole genome shotgun (WGS) entry which is preliminary data.</text>
</comment>
<reference evidence="1 2" key="1">
    <citation type="submission" date="2023-07" db="EMBL/GenBank/DDBJ databases">
        <title>Sorghum-associated microbial communities from plants grown in Nebraska, USA.</title>
        <authorList>
            <person name="Schachtman D."/>
        </authorList>
    </citation>
    <scope>NUCLEOTIDE SEQUENCE [LARGE SCALE GENOMIC DNA]</scope>
    <source>
        <strain evidence="1 2">DS1307</strain>
    </source>
</reference>
<proteinExistence type="predicted"/>
<organism evidence="1 2">
    <name type="scientific">Neorhizobium huautlense</name>
    <dbReference type="NCBI Taxonomy" id="67774"/>
    <lineage>
        <taxon>Bacteria</taxon>
        <taxon>Pseudomonadati</taxon>
        <taxon>Pseudomonadota</taxon>
        <taxon>Alphaproteobacteria</taxon>
        <taxon>Hyphomicrobiales</taxon>
        <taxon>Rhizobiaceae</taxon>
        <taxon>Rhizobium/Agrobacterium group</taxon>
        <taxon>Neorhizobium</taxon>
    </lineage>
</organism>
<sequence length="318" mass="34531">MTGARKKRRIELADLMRMAAEPLVQRHAVRGLEKSDVPSLPLPVPLPQSVIDWLAQASLLYGVPFEYIVPDARMLPRESIRFFYMDVNWLQRMIEGAMSIGVSSSADSIQILTAIQEIVDRTLLSTPQVRARMRGKPLPAEAEQVGPITGFLLRSAAVSGWPGMEVTAYAGETTDSAVLQLLRLDRLSDTILIALFNGLPKRVDILQPPESLHFGIRPNGATFYSFLRGLGYGGHAPGLQIGSVEAPVSMRTDARYPGVVDITKTAASLKNALKTQNALDTAETFTSAEFAVQMVRAAGLQSFEWGVAPTAAQGGKSQ</sequence>
<dbReference type="Proteomes" id="UP001241472">
    <property type="component" value="Unassembled WGS sequence"/>
</dbReference>
<name>A0ABT9Q3F8_9HYPH</name>
<evidence type="ECO:0000313" key="1">
    <source>
        <dbReference type="EMBL" id="MDP9840619.1"/>
    </source>
</evidence>
<dbReference type="EMBL" id="JAUSRF010000031">
    <property type="protein sequence ID" value="MDP9840619.1"/>
    <property type="molecule type" value="Genomic_DNA"/>
</dbReference>
<keyword evidence="2" id="KW-1185">Reference proteome</keyword>
<accession>A0ABT9Q3F8</accession>
<gene>
    <name evidence="1" type="ORF">J2T09_005407</name>
</gene>
<protein>
    <submittedName>
        <fullName evidence="1">Uncharacterized protein</fullName>
    </submittedName>
</protein>
<dbReference type="RefSeq" id="WP_306840119.1">
    <property type="nucleotide sequence ID" value="NZ_JAUSRF010000031.1"/>
</dbReference>
<evidence type="ECO:0000313" key="2">
    <source>
        <dbReference type="Proteomes" id="UP001241472"/>
    </source>
</evidence>